<reference evidence="3 4" key="1">
    <citation type="journal article" date="2013" name="PLoS Genet.">
        <title>Genomic mechanisms accounting for the adaptation to parasitism in nematode-trapping fungi.</title>
        <authorList>
            <person name="Meerupati T."/>
            <person name="Andersson K.M."/>
            <person name="Friman E."/>
            <person name="Kumar D."/>
            <person name="Tunlid A."/>
            <person name="Ahren D."/>
        </authorList>
    </citation>
    <scope>NUCLEOTIDE SEQUENCE [LARGE SCALE GENOMIC DNA]</scope>
    <source>
        <strain evidence="3 4">CBS 200.50</strain>
    </source>
</reference>
<keyword evidence="4" id="KW-1185">Reference proteome</keyword>
<gene>
    <name evidence="3" type="ORF">H072_6490</name>
</gene>
<proteinExistence type="predicted"/>
<feature type="transmembrane region" description="Helical" evidence="2">
    <location>
        <begin position="224"/>
        <end position="249"/>
    </location>
</feature>
<dbReference type="Proteomes" id="UP000015100">
    <property type="component" value="Unassembled WGS sequence"/>
</dbReference>
<evidence type="ECO:0000313" key="4">
    <source>
        <dbReference type="Proteomes" id="UP000015100"/>
    </source>
</evidence>
<evidence type="ECO:0000256" key="1">
    <source>
        <dbReference type="SAM" id="MobiDB-lite"/>
    </source>
</evidence>
<accession>S8BK53</accession>
<organism evidence="3 4">
    <name type="scientific">Dactylellina haptotyla (strain CBS 200.50)</name>
    <name type="common">Nematode-trapping fungus</name>
    <name type="synonym">Monacrosporium haptotylum</name>
    <dbReference type="NCBI Taxonomy" id="1284197"/>
    <lineage>
        <taxon>Eukaryota</taxon>
        <taxon>Fungi</taxon>
        <taxon>Dikarya</taxon>
        <taxon>Ascomycota</taxon>
        <taxon>Pezizomycotina</taxon>
        <taxon>Orbiliomycetes</taxon>
        <taxon>Orbiliales</taxon>
        <taxon>Orbiliaceae</taxon>
        <taxon>Dactylellina</taxon>
    </lineage>
</organism>
<dbReference type="OrthoDB" id="3065412at2759"/>
<name>S8BK53_DACHA</name>
<comment type="caution">
    <text evidence="3">The sequence shown here is derived from an EMBL/GenBank/DDBJ whole genome shotgun (WGS) entry which is preliminary data.</text>
</comment>
<dbReference type="HOGENOM" id="CLU_906195_0_0_1"/>
<evidence type="ECO:0000256" key="2">
    <source>
        <dbReference type="SAM" id="Phobius"/>
    </source>
</evidence>
<feature type="compositionally biased region" description="Polar residues" evidence="1">
    <location>
        <begin position="276"/>
        <end position="298"/>
    </location>
</feature>
<dbReference type="EMBL" id="AQGS01000455">
    <property type="protein sequence ID" value="EPS39718.1"/>
    <property type="molecule type" value="Genomic_DNA"/>
</dbReference>
<protein>
    <submittedName>
        <fullName evidence="3">Uncharacterized protein</fullName>
    </submittedName>
</protein>
<feature type="region of interest" description="Disordered" evidence="1">
    <location>
        <begin position="161"/>
        <end position="219"/>
    </location>
</feature>
<evidence type="ECO:0000313" key="3">
    <source>
        <dbReference type="EMBL" id="EPS39718.1"/>
    </source>
</evidence>
<sequence length="307" mass="31946">MPKAKARPLPAPEHSLEGNEALPAWGVTEDEIEGAIRGIFDSTQPLQQRVENFCEVLRDSFNMDPEDARNSREEILEVTTQIKAHVAMKAVEADWSSHEVVQLVSMIDDLEASLSEEDVYGPWPNIMSTNRYKMPLAAQYAISNCALVGIQVSIPGFTSTATSASATGASRTPSTTSAGAATTTGTGGSASSSSLGSETPASNSEGSSGNPTSAPSGGGSSTNVGAIVGGVVGGIVVLAALGILGFWLLKRERRKKLEMETAMGGVPPKPPMAADPNSQSIWTGDNTYSWNPQTNTHDVQGGTPVGG</sequence>
<keyword evidence="2" id="KW-0472">Membrane</keyword>
<keyword evidence="2" id="KW-0812">Transmembrane</keyword>
<dbReference type="AlphaFoldDB" id="S8BK53"/>
<reference evidence="4" key="2">
    <citation type="submission" date="2013-04" db="EMBL/GenBank/DDBJ databases">
        <title>Genomic mechanisms accounting for the adaptation to parasitism in nematode-trapping fungi.</title>
        <authorList>
            <person name="Ahren D.G."/>
        </authorList>
    </citation>
    <scope>NUCLEOTIDE SEQUENCE [LARGE SCALE GENOMIC DNA]</scope>
    <source>
        <strain evidence="4">CBS 200.50</strain>
    </source>
</reference>
<feature type="region of interest" description="Disordered" evidence="1">
    <location>
        <begin position="262"/>
        <end position="307"/>
    </location>
</feature>
<keyword evidence="2" id="KW-1133">Transmembrane helix</keyword>
<dbReference type="STRING" id="1284197.S8BK53"/>